<name>A0A9W6BX01_9CHLO</name>
<feature type="compositionally biased region" description="Low complexity" evidence="1">
    <location>
        <begin position="12"/>
        <end position="38"/>
    </location>
</feature>
<accession>A0A9W6BX01</accession>
<dbReference type="AlphaFoldDB" id="A0A9W6BX01"/>
<proteinExistence type="predicted"/>
<evidence type="ECO:0000313" key="2">
    <source>
        <dbReference type="EMBL" id="GLC59091.1"/>
    </source>
</evidence>
<dbReference type="Proteomes" id="UP001165080">
    <property type="component" value="Unassembled WGS sequence"/>
</dbReference>
<comment type="caution">
    <text evidence="2">The sequence shown here is derived from an EMBL/GenBank/DDBJ whole genome shotgun (WGS) entry which is preliminary data.</text>
</comment>
<evidence type="ECO:0000256" key="1">
    <source>
        <dbReference type="SAM" id="MobiDB-lite"/>
    </source>
</evidence>
<organism evidence="2 3">
    <name type="scientific">Pleodorina starrii</name>
    <dbReference type="NCBI Taxonomy" id="330485"/>
    <lineage>
        <taxon>Eukaryota</taxon>
        <taxon>Viridiplantae</taxon>
        <taxon>Chlorophyta</taxon>
        <taxon>core chlorophytes</taxon>
        <taxon>Chlorophyceae</taxon>
        <taxon>CS clade</taxon>
        <taxon>Chlamydomonadales</taxon>
        <taxon>Volvocaceae</taxon>
        <taxon>Pleodorina</taxon>
    </lineage>
</organism>
<reference evidence="2 3" key="1">
    <citation type="journal article" date="2023" name="Commun. Biol.">
        <title>Reorganization of the ancestral sex-determining regions during the evolution of trioecy in Pleodorina starrii.</title>
        <authorList>
            <person name="Takahashi K."/>
            <person name="Suzuki S."/>
            <person name="Kawai-Toyooka H."/>
            <person name="Yamamoto K."/>
            <person name="Hamaji T."/>
            <person name="Ootsuki R."/>
            <person name="Yamaguchi H."/>
            <person name="Kawachi M."/>
            <person name="Higashiyama T."/>
            <person name="Nozaki H."/>
        </authorList>
    </citation>
    <scope>NUCLEOTIDE SEQUENCE [LARGE SCALE GENOMIC DNA]</scope>
    <source>
        <strain evidence="2 3">NIES-4479</strain>
    </source>
</reference>
<feature type="region of interest" description="Disordered" evidence="1">
    <location>
        <begin position="1"/>
        <end position="38"/>
    </location>
</feature>
<keyword evidence="3" id="KW-1185">Reference proteome</keyword>
<sequence>MGAVASSSLHEAQPQPAAQNSSQQAVQPQPTSGAPAAVAATVAAEPAMQHRAANGVKCYVCGDPQGPFSSITDMPPECNQRLLAANAEAWNFFGSDCDPHMYYCTEGQYRSGRQATAAAAC</sequence>
<evidence type="ECO:0000313" key="3">
    <source>
        <dbReference type="Proteomes" id="UP001165080"/>
    </source>
</evidence>
<protein>
    <submittedName>
        <fullName evidence="2">Uncharacterized protein</fullName>
    </submittedName>
</protein>
<feature type="compositionally biased region" description="Polar residues" evidence="1">
    <location>
        <begin position="1"/>
        <end position="10"/>
    </location>
</feature>
<dbReference type="EMBL" id="BRXU01000026">
    <property type="protein sequence ID" value="GLC59091.1"/>
    <property type="molecule type" value="Genomic_DNA"/>
</dbReference>
<gene>
    <name evidence="2" type="primary">PLESTB002247</name>
    <name evidence="2" type="ORF">PLESTB_001447000</name>
</gene>